<gene>
    <name evidence="1" type="ORF">H8Z83_14080</name>
</gene>
<organism evidence="1 2">
    <name type="scientific">Dysosmobacter segnis</name>
    <dbReference type="NCBI Taxonomy" id="2763042"/>
    <lineage>
        <taxon>Bacteria</taxon>
        <taxon>Bacillati</taxon>
        <taxon>Bacillota</taxon>
        <taxon>Clostridia</taxon>
        <taxon>Eubacteriales</taxon>
        <taxon>Oscillospiraceae</taxon>
        <taxon>Dysosmobacter</taxon>
    </lineage>
</organism>
<proteinExistence type="predicted"/>
<keyword evidence="2" id="KW-1185">Reference proteome</keyword>
<dbReference type="AlphaFoldDB" id="A0A923S839"/>
<dbReference type="EMBL" id="JACOQI010000016">
    <property type="protein sequence ID" value="MBC5771424.1"/>
    <property type="molecule type" value="Genomic_DNA"/>
</dbReference>
<comment type="caution">
    <text evidence="1">The sequence shown here is derived from an EMBL/GenBank/DDBJ whole genome shotgun (WGS) entry which is preliminary data.</text>
</comment>
<accession>A0A923S839</accession>
<name>A0A923S839_9FIRM</name>
<dbReference type="Proteomes" id="UP000620327">
    <property type="component" value="Unassembled WGS sequence"/>
</dbReference>
<evidence type="ECO:0000313" key="2">
    <source>
        <dbReference type="Proteomes" id="UP000620327"/>
    </source>
</evidence>
<dbReference type="RefSeq" id="WP_187015617.1">
    <property type="nucleotide sequence ID" value="NZ_JACOQI010000016.1"/>
</dbReference>
<sequence length="157" mass="17077">MIFFSEGRTSESTAKFFCIGRDIEYRELTLERNAENVWELVSDSRTQPELLGGRIVILLSELMRDRTEFIGTPTELSAQIDPAGSEGITPKKVSRLILQSVAALSKIGISAVVRRSNGKRLIELHRAESDDALGTQAVDPIAPADVSGGENAPCFGT</sequence>
<protein>
    <submittedName>
        <fullName evidence="1">Uncharacterized protein</fullName>
    </submittedName>
</protein>
<evidence type="ECO:0000313" key="1">
    <source>
        <dbReference type="EMBL" id="MBC5771424.1"/>
    </source>
</evidence>
<reference evidence="1" key="1">
    <citation type="submission" date="2020-08" db="EMBL/GenBank/DDBJ databases">
        <title>Genome public.</title>
        <authorList>
            <person name="Liu C."/>
            <person name="Sun Q."/>
        </authorList>
    </citation>
    <scope>NUCLEOTIDE SEQUENCE</scope>
    <source>
        <strain evidence="1">BX15</strain>
    </source>
</reference>